<dbReference type="Proteomes" id="UP000030755">
    <property type="component" value="Unassembled WGS sequence"/>
</dbReference>
<organism evidence="6 7">
    <name type="scientific">Rozella allomycis (strain CSF55)</name>
    <dbReference type="NCBI Taxonomy" id="988480"/>
    <lineage>
        <taxon>Eukaryota</taxon>
        <taxon>Fungi</taxon>
        <taxon>Fungi incertae sedis</taxon>
        <taxon>Cryptomycota</taxon>
        <taxon>Cryptomycota incertae sedis</taxon>
        <taxon>Rozella</taxon>
    </lineage>
</organism>
<feature type="compositionally biased region" description="Basic and acidic residues" evidence="3">
    <location>
        <begin position="109"/>
        <end position="119"/>
    </location>
</feature>
<keyword evidence="2 4" id="KW-0472">Membrane</keyword>
<gene>
    <name evidence="6" type="ORF">O9G_003536</name>
</gene>
<dbReference type="HOGENOM" id="CLU_584160_0_0_1"/>
<feature type="region of interest" description="Disordered" evidence="3">
    <location>
        <begin position="108"/>
        <end position="136"/>
    </location>
</feature>
<dbReference type="InterPro" id="IPR031968">
    <property type="entry name" value="VASt"/>
</dbReference>
<reference evidence="6 7" key="1">
    <citation type="journal article" date="2013" name="Curr. Biol.">
        <title>Shared signatures of parasitism and phylogenomics unite Cryptomycota and microsporidia.</title>
        <authorList>
            <person name="James T.Y."/>
            <person name="Pelin A."/>
            <person name="Bonen L."/>
            <person name="Ahrendt S."/>
            <person name="Sain D."/>
            <person name="Corradi N."/>
            <person name="Stajich J.E."/>
        </authorList>
    </citation>
    <scope>NUCLEOTIDE SEQUENCE [LARGE SCALE GENOMIC DNA]</scope>
    <source>
        <strain evidence="6 7">CSF55</strain>
    </source>
</reference>
<dbReference type="GO" id="GO:0016020">
    <property type="term" value="C:membrane"/>
    <property type="evidence" value="ECO:0007669"/>
    <property type="project" value="UniProtKB-SubCell"/>
</dbReference>
<protein>
    <recommendedName>
        <fullName evidence="5">VASt domain-containing protein</fullName>
    </recommendedName>
</protein>
<evidence type="ECO:0000256" key="4">
    <source>
        <dbReference type="SAM" id="Phobius"/>
    </source>
</evidence>
<dbReference type="OrthoDB" id="2162691at2759"/>
<name>A0A075AZX0_ROZAC</name>
<evidence type="ECO:0000256" key="2">
    <source>
        <dbReference type="ARBA" id="ARBA00023136"/>
    </source>
</evidence>
<feature type="compositionally biased region" description="Polar residues" evidence="3">
    <location>
        <begin position="124"/>
        <end position="136"/>
    </location>
</feature>
<keyword evidence="4" id="KW-0812">Transmembrane</keyword>
<evidence type="ECO:0000256" key="3">
    <source>
        <dbReference type="SAM" id="MobiDB-lite"/>
    </source>
</evidence>
<dbReference type="PROSITE" id="PS51778">
    <property type="entry name" value="VAST"/>
    <property type="match status" value="1"/>
</dbReference>
<dbReference type="AlphaFoldDB" id="A0A075AZX0"/>
<evidence type="ECO:0000313" key="7">
    <source>
        <dbReference type="Proteomes" id="UP000030755"/>
    </source>
</evidence>
<feature type="transmembrane region" description="Helical" evidence="4">
    <location>
        <begin position="397"/>
        <end position="425"/>
    </location>
</feature>
<keyword evidence="7" id="KW-1185">Reference proteome</keyword>
<dbReference type="EMBL" id="KE560729">
    <property type="protein sequence ID" value="EPZ35891.1"/>
    <property type="molecule type" value="Genomic_DNA"/>
</dbReference>
<evidence type="ECO:0000259" key="5">
    <source>
        <dbReference type="PROSITE" id="PS51778"/>
    </source>
</evidence>
<evidence type="ECO:0000256" key="1">
    <source>
        <dbReference type="ARBA" id="ARBA00004370"/>
    </source>
</evidence>
<feature type="domain" description="VASt" evidence="5">
    <location>
        <begin position="165"/>
        <end position="327"/>
    </location>
</feature>
<proteinExistence type="predicted"/>
<keyword evidence="4" id="KW-1133">Transmembrane helix</keyword>
<dbReference type="Pfam" id="PF16016">
    <property type="entry name" value="VASt"/>
    <property type="match status" value="1"/>
</dbReference>
<sequence>MITKTVTLTKVQRRDILYRFIKREWTLKRNRNREIFERTDDQCLSTTSDFPTDKNLDIDIFDDKRSLTSPASSINEYDAKLPEDEKPSVGRKIFSMIKSSSTEFLRKRRESEVSVRSEQRASSLKGSESNNSLRFNGMSQARSDSSVLYESAMAVNENLDAKKPLRYPLLEKEFKANIDDLYNAIFDLDSPDPLFTWSHRKVEGNVIKHTKWENNERFVEISIVFKVAFMPKCSSTSLETHKLLVFSSELIVLHIIEDSMKVPYGDCFKVQMKYVFEKRSDDRTNLTITGDVNFTKKCVWESRIEKGALDGCVAFVTSLNELLDSSIKNNHTVLRRTLSVPATLASKDGFARKKKDRILYSIPSSGPLMKEKIQILIHVIFIPLLKRKLHRMNRLGVAFWASSILFKISFCLFLFSFISFAYLYFYNFPSSNQRRVSALQSEIERFEIVLEKLRKSVAQVSDSIETIK</sequence>
<evidence type="ECO:0000313" key="6">
    <source>
        <dbReference type="EMBL" id="EPZ35891.1"/>
    </source>
</evidence>
<accession>A0A075AZX0</accession>
<comment type="subcellular location">
    <subcellularLocation>
        <location evidence="1">Membrane</location>
    </subcellularLocation>
</comment>